<evidence type="ECO:0000256" key="6">
    <source>
        <dbReference type="SAM" id="MobiDB-lite"/>
    </source>
</evidence>
<evidence type="ECO:0000259" key="9">
    <source>
        <dbReference type="PROSITE" id="PS50221"/>
    </source>
</evidence>
<evidence type="ECO:0000256" key="4">
    <source>
        <dbReference type="ARBA" id="ARBA00023136"/>
    </source>
</evidence>
<keyword evidence="12" id="KW-1185">Reference proteome</keyword>
<feature type="transmembrane region" description="Helical" evidence="7">
    <location>
        <begin position="356"/>
        <end position="378"/>
    </location>
</feature>
<evidence type="ECO:0000259" key="10">
    <source>
        <dbReference type="PROSITE" id="PS50261"/>
    </source>
</evidence>
<gene>
    <name evidence="11" type="primary">Adgrg6_1</name>
    <name evidence="11" type="ORF">GTO92_0000397</name>
</gene>
<dbReference type="PROSITE" id="PS50261">
    <property type="entry name" value="G_PROTEIN_RECEP_F2_4"/>
    <property type="match status" value="1"/>
</dbReference>
<feature type="non-terminal residue" evidence="11">
    <location>
        <position position="642"/>
    </location>
</feature>
<dbReference type="InterPro" id="IPR046338">
    <property type="entry name" value="GAIN_dom_sf"/>
</dbReference>
<sequence length="642" mass="71987">MLRINLVKLTIILFPALFVLKIGGNDKMTMTLDKNGALLTTLHLNQHTVNIIDDLKNTLPSCKMESNNSPDNCSVQCSGAVNVKNSTVSFPNVTVNLMAVNYNNYTKFDFNATFTEWNASSSCVIFHCGNIREWFSTSNCSNFTENDFSTLNTICSLLTNYKENYNKWQECFKNKKLNEPFNGTTKYITGDNYKSFLKKISPEELILSVTITVSIPEAENSVMTPRISLPVEALAGVNNTVIAATVYTDPSQFIMNNKTNIVSTVISLDIIGVQNVSELKTPLVLVFPINQTADQSNKVFQCSFYEHNKGTWSDAGCHSSSSSNSSVTCSCNHLTIFAVLMVDPQVDAKNWQILTVISYVGCGLSAAFTAVTVLTYLVSRKSRRDHTNTIHVCLSAALYLLNMTFLLTEWVASLNLNTLCTIIAILMHYALLSSFSWMFVEAIHLYLLMVRVFNTYIKKYITKLSAFAWGIPAIIVGIVASVRQDYYGPTPIKIGNSSYTNNICWISNKTYFYALNISYFTIVFIFNCGILIAVTTKIVYFQRFAKDPLKTRSFCKDCSTVLILTCLLGTTWGLAYLGYGLYTLPVLYLFTIFNSFQGLFIFFWICAAQRKNKTQSDERQCATNTDTKEESLFPGIKINPDN</sequence>
<evidence type="ECO:0000256" key="1">
    <source>
        <dbReference type="ARBA" id="ARBA00004141"/>
    </source>
</evidence>
<keyword evidence="5" id="KW-1015">Disulfide bond</keyword>
<feature type="transmembrane region" description="Helical" evidence="7">
    <location>
        <begin position="517"/>
        <end position="540"/>
    </location>
</feature>
<feature type="transmembrane region" description="Helical" evidence="7">
    <location>
        <begin position="585"/>
        <end position="606"/>
    </location>
</feature>
<organism evidence="11 12">
    <name type="scientific">Polypterus senegalus</name>
    <name type="common">Senegal bichir</name>
    <dbReference type="NCBI Taxonomy" id="55291"/>
    <lineage>
        <taxon>Eukaryota</taxon>
        <taxon>Metazoa</taxon>
        <taxon>Chordata</taxon>
        <taxon>Craniata</taxon>
        <taxon>Vertebrata</taxon>
        <taxon>Euteleostomi</taxon>
        <taxon>Actinopterygii</taxon>
        <taxon>Polypteriformes</taxon>
        <taxon>Polypteridae</taxon>
        <taxon>Polypterus</taxon>
    </lineage>
</organism>
<dbReference type="Pfam" id="PF01825">
    <property type="entry name" value="GPS"/>
    <property type="match status" value="1"/>
</dbReference>
<evidence type="ECO:0000256" key="3">
    <source>
        <dbReference type="ARBA" id="ARBA00022989"/>
    </source>
</evidence>
<dbReference type="PANTHER" id="PTHR12011:SF454">
    <property type="entry name" value="ADHESION G-PROTEIN COUPLED RECEPTOR G5-LIKE"/>
    <property type="match status" value="1"/>
</dbReference>
<dbReference type="InterPro" id="IPR057244">
    <property type="entry name" value="GAIN_B"/>
</dbReference>
<evidence type="ECO:0000256" key="5">
    <source>
        <dbReference type="ARBA" id="ARBA00023157"/>
    </source>
</evidence>
<dbReference type="Pfam" id="PF00002">
    <property type="entry name" value="7tm_2"/>
    <property type="match status" value="1"/>
</dbReference>
<reference evidence="11" key="1">
    <citation type="journal article" date="2021" name="Cell">
        <title>Tracing the genetic footprints of vertebrate landing in non-teleost ray-finned fishes.</title>
        <authorList>
            <person name="Bi X."/>
            <person name="Wang K."/>
            <person name="Yang L."/>
            <person name="Pan H."/>
            <person name="Jiang H."/>
            <person name="Wei Q."/>
            <person name="Fang M."/>
            <person name="Yu H."/>
            <person name="Zhu C."/>
            <person name="Cai Y."/>
            <person name="He Y."/>
            <person name="Gan X."/>
            <person name="Zeng H."/>
            <person name="Yu D."/>
            <person name="Zhu Y."/>
            <person name="Jiang H."/>
            <person name="Qiu Q."/>
            <person name="Yang H."/>
            <person name="Zhang Y.E."/>
            <person name="Wang W."/>
            <person name="Zhu M."/>
            <person name="He S."/>
            <person name="Zhang G."/>
        </authorList>
    </citation>
    <scope>NUCLEOTIDE SEQUENCE</scope>
    <source>
        <strain evidence="11">Bchr_001</strain>
    </source>
</reference>
<keyword evidence="4 7" id="KW-0472">Membrane</keyword>
<evidence type="ECO:0000313" key="11">
    <source>
        <dbReference type="EMBL" id="MBN3293262.1"/>
    </source>
</evidence>
<feature type="region of interest" description="Disordered" evidence="6">
    <location>
        <begin position="618"/>
        <end position="642"/>
    </location>
</feature>
<feature type="chain" id="PRO_5045442726" evidence="8">
    <location>
        <begin position="25"/>
        <end position="642"/>
    </location>
</feature>
<dbReference type="Gene3D" id="1.20.1070.10">
    <property type="entry name" value="Rhodopsin 7-helix transmembrane proteins"/>
    <property type="match status" value="1"/>
</dbReference>
<name>A0ABS2Z2J5_POLSE</name>
<feature type="non-terminal residue" evidence="11">
    <location>
        <position position="1"/>
    </location>
</feature>
<feature type="transmembrane region" description="Helical" evidence="7">
    <location>
        <begin position="422"/>
        <end position="448"/>
    </location>
</feature>
<evidence type="ECO:0000313" key="12">
    <source>
        <dbReference type="Proteomes" id="UP001166052"/>
    </source>
</evidence>
<accession>A0ABS2Z2J5</accession>
<dbReference type="SUPFAM" id="SSF81321">
    <property type="entry name" value="Family A G protein-coupled receptor-like"/>
    <property type="match status" value="1"/>
</dbReference>
<feature type="domain" description="G-protein coupled receptors family 2 profile 2" evidence="10">
    <location>
        <begin position="354"/>
        <end position="609"/>
    </location>
</feature>
<dbReference type="Proteomes" id="UP001166052">
    <property type="component" value="Unassembled WGS sequence"/>
</dbReference>
<feature type="domain" description="GAIN-B" evidence="9">
    <location>
        <begin position="201"/>
        <end position="347"/>
    </location>
</feature>
<feature type="transmembrane region" description="Helical" evidence="7">
    <location>
        <begin position="561"/>
        <end position="579"/>
    </location>
</feature>
<comment type="subcellular location">
    <subcellularLocation>
        <location evidence="1">Membrane</location>
        <topology evidence="1">Multi-pass membrane protein</topology>
    </subcellularLocation>
</comment>
<dbReference type="InterPro" id="IPR017981">
    <property type="entry name" value="GPCR_2-like_7TM"/>
</dbReference>
<keyword evidence="3 7" id="KW-1133">Transmembrane helix</keyword>
<feature type="transmembrane region" description="Helical" evidence="7">
    <location>
        <begin position="390"/>
        <end position="410"/>
    </location>
</feature>
<dbReference type="PROSITE" id="PS50221">
    <property type="entry name" value="GAIN_B"/>
    <property type="match status" value="1"/>
</dbReference>
<keyword evidence="2 7" id="KW-0812">Transmembrane</keyword>
<evidence type="ECO:0000256" key="7">
    <source>
        <dbReference type="SAM" id="Phobius"/>
    </source>
</evidence>
<feature type="signal peptide" evidence="8">
    <location>
        <begin position="1"/>
        <end position="24"/>
    </location>
</feature>
<dbReference type="PANTHER" id="PTHR12011">
    <property type="entry name" value="ADHESION G-PROTEIN COUPLED RECEPTOR"/>
    <property type="match status" value="1"/>
</dbReference>
<evidence type="ECO:0000256" key="8">
    <source>
        <dbReference type="SAM" id="SignalP"/>
    </source>
</evidence>
<dbReference type="InterPro" id="IPR000203">
    <property type="entry name" value="GPS"/>
</dbReference>
<evidence type="ECO:0000256" key="2">
    <source>
        <dbReference type="ARBA" id="ARBA00022692"/>
    </source>
</evidence>
<dbReference type="EMBL" id="JAAWVN010020690">
    <property type="protein sequence ID" value="MBN3293262.1"/>
    <property type="molecule type" value="Genomic_DNA"/>
</dbReference>
<dbReference type="InterPro" id="IPR000832">
    <property type="entry name" value="GPCR_2_secretin-like"/>
</dbReference>
<dbReference type="Gene3D" id="2.60.220.50">
    <property type="match status" value="1"/>
</dbReference>
<dbReference type="PRINTS" id="PR00249">
    <property type="entry name" value="GPCRSECRETIN"/>
</dbReference>
<comment type="caution">
    <text evidence="11">The sequence shown here is derived from an EMBL/GenBank/DDBJ whole genome shotgun (WGS) entry which is preliminary data.</text>
</comment>
<feature type="compositionally biased region" description="Basic and acidic residues" evidence="6">
    <location>
        <begin position="618"/>
        <end position="631"/>
    </location>
</feature>
<protein>
    <submittedName>
        <fullName evidence="11">AGRG6 protein</fullName>
    </submittedName>
</protein>
<dbReference type="SMART" id="SM00303">
    <property type="entry name" value="GPS"/>
    <property type="match status" value="1"/>
</dbReference>
<feature type="transmembrane region" description="Helical" evidence="7">
    <location>
        <begin position="460"/>
        <end position="482"/>
    </location>
</feature>
<proteinExistence type="predicted"/>
<keyword evidence="8" id="KW-0732">Signal</keyword>